<geneLocation type="plasmid" evidence="4">
    <name>pDP3</name>
</geneLocation>
<dbReference type="InterPro" id="IPR036856">
    <property type="entry name" value="Ald_Oxase/Xan_DH_a/b_sf"/>
</dbReference>
<dbReference type="InterPro" id="IPR016208">
    <property type="entry name" value="Ald_Oxase/xanthine_DH-like"/>
</dbReference>
<evidence type="ECO:0000256" key="2">
    <source>
        <dbReference type="ARBA" id="ARBA00023002"/>
    </source>
</evidence>
<dbReference type="InterPro" id="IPR000674">
    <property type="entry name" value="Ald_Oxase/Xan_DH_a/b"/>
</dbReference>
<geneLocation type="plasmid" evidence="6">
    <name>pdp3</name>
</geneLocation>
<reference evidence="4 6" key="1">
    <citation type="submission" date="2020-05" db="EMBL/GenBank/DDBJ databases">
        <title>Complete genome sequence of Alicycliphilus denitrificans DP3.</title>
        <authorList>
            <person name="Chen X."/>
        </authorList>
    </citation>
    <scope>NUCLEOTIDE SEQUENCE [LARGE SCALE GENOMIC DNA]</scope>
    <source>
        <strain evidence="4 6">DP3</strain>
        <plasmid evidence="4">pDP3</plasmid>
        <plasmid evidence="6">pdp3</plasmid>
    </source>
</reference>
<evidence type="ECO:0000256" key="1">
    <source>
        <dbReference type="ARBA" id="ARBA00022505"/>
    </source>
</evidence>
<proteinExistence type="predicted"/>
<dbReference type="Pfam" id="PF02738">
    <property type="entry name" value="MoCoBD_1"/>
    <property type="match status" value="1"/>
</dbReference>
<evidence type="ECO:0000259" key="3">
    <source>
        <dbReference type="SMART" id="SM01008"/>
    </source>
</evidence>
<evidence type="ECO:0000313" key="6">
    <source>
        <dbReference type="Proteomes" id="UP000500755"/>
    </source>
</evidence>
<organism evidence="4 6">
    <name type="scientific">Alicycliphilus denitrificans</name>
    <dbReference type="NCBI Taxonomy" id="179636"/>
    <lineage>
        <taxon>Bacteria</taxon>
        <taxon>Pseudomonadati</taxon>
        <taxon>Pseudomonadota</taxon>
        <taxon>Betaproteobacteria</taxon>
        <taxon>Burkholderiales</taxon>
        <taxon>Comamonadaceae</taxon>
        <taxon>Alicycliphilus</taxon>
    </lineage>
</organism>
<gene>
    <name evidence="4" type="ORF">HF896_00090</name>
    <name evidence="5" type="ORF">HF896_00245</name>
</gene>
<dbReference type="EMBL" id="CP051297">
    <property type="protein sequence ID" value="QKD42119.1"/>
    <property type="molecule type" value="Genomic_DNA"/>
</dbReference>
<dbReference type="SUPFAM" id="SSF54665">
    <property type="entry name" value="CO dehydrogenase molybdoprotein N-domain-like"/>
    <property type="match status" value="1"/>
</dbReference>
<dbReference type="Proteomes" id="UP000500755">
    <property type="component" value="Plasmid pDP3"/>
</dbReference>
<dbReference type="EMBL" id="CP051297">
    <property type="protein sequence ID" value="QKD42091.1"/>
    <property type="molecule type" value="Genomic_DNA"/>
</dbReference>
<evidence type="ECO:0000313" key="5">
    <source>
        <dbReference type="EMBL" id="QKD42119.1"/>
    </source>
</evidence>
<name>A0A858ZNE6_9BURK</name>
<dbReference type="PANTHER" id="PTHR11908:SF132">
    <property type="entry name" value="ALDEHYDE OXIDASE 1-RELATED"/>
    <property type="match status" value="1"/>
</dbReference>
<feature type="domain" description="Aldehyde oxidase/xanthine dehydrogenase a/b hammerhead" evidence="3">
    <location>
        <begin position="27"/>
        <end position="142"/>
    </location>
</feature>
<dbReference type="SMART" id="SM01008">
    <property type="entry name" value="Ald_Xan_dh_C"/>
    <property type="match status" value="1"/>
</dbReference>
<protein>
    <submittedName>
        <fullName evidence="4">Xanthine dehydrogenase family protein molybdopterin-binding subunit</fullName>
    </submittedName>
</protein>
<keyword evidence="2" id="KW-0560">Oxidoreductase</keyword>
<dbReference type="InterPro" id="IPR037165">
    <property type="entry name" value="AldOxase/xan_DH_Mopterin-bd_sf"/>
</dbReference>
<dbReference type="SUPFAM" id="SSF56003">
    <property type="entry name" value="Molybdenum cofactor-binding domain"/>
    <property type="match status" value="1"/>
</dbReference>
<keyword evidence="1" id="KW-0500">Molybdenum</keyword>
<dbReference type="Gene3D" id="3.30.365.10">
    <property type="entry name" value="Aldehyde oxidase/xanthine dehydrogenase, molybdopterin binding domain"/>
    <property type="match status" value="4"/>
</dbReference>
<dbReference type="Pfam" id="PF20256">
    <property type="entry name" value="MoCoBD_2"/>
    <property type="match status" value="1"/>
</dbReference>
<keyword evidence="4" id="KW-0614">Plasmid</keyword>
<dbReference type="RefSeq" id="WP_168727559.1">
    <property type="nucleotide sequence ID" value="NZ_CP051297.1"/>
</dbReference>
<dbReference type="PANTHER" id="PTHR11908">
    <property type="entry name" value="XANTHINE DEHYDROGENASE"/>
    <property type="match status" value="1"/>
</dbReference>
<dbReference type="GO" id="GO:0005506">
    <property type="term" value="F:iron ion binding"/>
    <property type="evidence" value="ECO:0007669"/>
    <property type="project" value="InterPro"/>
</dbReference>
<dbReference type="InterPro" id="IPR008274">
    <property type="entry name" value="AldOxase/xan_DH_MoCoBD1"/>
</dbReference>
<sequence length="810" mass="87057">MSTTTSATANKAIGERVPRHEAKRLLRGRGRYIGDVVLPRMLHLAFVRSPYAHARIVSIDSSTARACPNVVGVFDGRDLAAICQPVVGVSANRKGHQSPPQSALAIDRVFWQGQPVLAVVAASRAEAEDAAQEVFIEWEELPAVVDGRQALSAMPIHESMGSNLAFEHRILTGDPKAAFAEAAVVVEREFIFGRQSGLTLEPRGLVADWDDARESLVVYHSHQSPFQMQDVFSRHLGIPEHRVRVIAPDVGGGFGMKLNVYAEELAVVAASRLLSRPVKFCADRLESFVSDTHARDHWVKARIATSADGRITAMEMDDVSAVGAYGMPMRFNIAEGMMAINWGGSPYEIANYQAHTRSVYVNKNLIGMYRGVGIPIAVAVTELLTDLAAKQLGMDPVAFKRLNYRTLDSMPCVLPSDLKMDGCSFHACLDKLLQVMDYDALRCEQAELRQRGIYRGIGIATFVEPSAYGPPYYGPTDARISVQDGCTIRLEPSGVFRCITSITDQGQGTLIGINQIVAETLGVPVQHVEMVSGDSAASPYGGGAWASRGMAVGGEAALKAARDLKAHLLKLAAAITSTNAEALDIVNGTVCARDSGDEVISLAEVGRIGYFRQDTLPQGFKYELSVTCSHVAHHQPYYTGNGVQGVYLEVDQETGFIRLLDIWAIDDCGRVINPLMVDEQVRGGIVQGIGGALYEECVYDENGNLTNATLADYLVPMAGEMPEIHVGHIETPERTTALGAKGVGEAGTIGALGVIWVGVNDAVAPLGAQLCQQPFTPERVLDAIRAARAASANSASQRDAAPAPLLETVG</sequence>
<evidence type="ECO:0000313" key="4">
    <source>
        <dbReference type="EMBL" id="QKD42091.1"/>
    </source>
</evidence>
<accession>A0A858ZNE6</accession>
<dbReference type="GO" id="GO:0016491">
    <property type="term" value="F:oxidoreductase activity"/>
    <property type="evidence" value="ECO:0007669"/>
    <property type="project" value="UniProtKB-KW"/>
</dbReference>
<dbReference type="Pfam" id="PF01315">
    <property type="entry name" value="Ald_Xan_dh_C"/>
    <property type="match status" value="1"/>
</dbReference>
<dbReference type="Gene3D" id="3.90.1170.50">
    <property type="entry name" value="Aldehyde oxidase/xanthine dehydrogenase, a/b hammerhead"/>
    <property type="match status" value="1"/>
</dbReference>
<dbReference type="AlphaFoldDB" id="A0A858ZNE6"/>
<dbReference type="InterPro" id="IPR046867">
    <property type="entry name" value="AldOxase/xan_DH_MoCoBD2"/>
</dbReference>